<reference evidence="1" key="1">
    <citation type="journal article" date="2024" name="Environ. Microbiol. Rep.">
        <title>Hiding in plain sight: The discovery of complete genomes of 11 hypothetical spindle-shaped viruses that putatively infect mesophilic ammonia-oxidizing archaea.</title>
        <authorList>
            <person name="Ni Y."/>
            <person name="Xu T."/>
            <person name="Yan S."/>
            <person name="Chen L."/>
            <person name="Wang Y."/>
        </authorList>
    </citation>
    <scope>NUCLEOTIDE SEQUENCE</scope>
    <source>
        <strain evidence="1">NBD1</strain>
    </source>
</reference>
<name>A0AAT9JA43_9VIRU</name>
<organism evidence="1">
    <name type="scientific">Nitrosopumilaceae spindle-shaped virus</name>
    <dbReference type="NCBI Taxonomy" id="3065433"/>
    <lineage>
        <taxon>Viruses</taxon>
    </lineage>
</organism>
<proteinExistence type="predicted"/>
<sequence>MNELMKIADFQGDSKSLKEIDGKPITIVKVERSDYDDSLGVKLTIKEDYDGTVFHTTRKAITSKFYKPDSNGNIVETKLTASINTGNYIHCITEKVKSNNPKVNDYYVLKDVEPKAKQESLA</sequence>
<protein>
    <submittedName>
        <fullName evidence="1">ORF36</fullName>
    </submittedName>
</protein>
<reference evidence="1" key="2">
    <citation type="submission" date="2024-03" db="EMBL/GenBank/DDBJ databases">
        <authorList>
            <person name="Ni Y."/>
            <person name="Xu T."/>
            <person name="Yan S."/>
            <person name="Chen L."/>
            <person name="Wang Y."/>
        </authorList>
    </citation>
    <scope>NUCLEOTIDE SEQUENCE</scope>
    <source>
        <strain evidence="1">NBD1</strain>
    </source>
</reference>
<dbReference type="EMBL" id="BK067787">
    <property type="protein sequence ID" value="DBA51952.1"/>
    <property type="molecule type" value="Genomic_DNA"/>
</dbReference>
<accession>A0AAT9JA43</accession>
<evidence type="ECO:0000313" key="1">
    <source>
        <dbReference type="EMBL" id="DBA51952.1"/>
    </source>
</evidence>